<sequence length="194" mass="21762">MFEGSPDAQWKIRTHNALRPGSDGRSSVSRPAVNLQRNLFPDAFYPDTLVSLSTRKGLLYTSLVYLRLHRHNERRVFEIFDFEGESDCACSPVCSYDAFSAPVPSARLPPKAFVARLSQELGKWNRIKSHKRSGKASCASVSEVSKVQVYIHVLILLSTFKSVIVKGQLLSKPDRFGVCTPLRCTGMMKGSQYY</sequence>
<dbReference type="Proteomes" id="UP001519460">
    <property type="component" value="Unassembled WGS sequence"/>
</dbReference>
<reference evidence="1 2" key="1">
    <citation type="journal article" date="2023" name="Sci. Data">
        <title>Genome assembly of the Korean intertidal mud-creeper Batillaria attramentaria.</title>
        <authorList>
            <person name="Patra A.K."/>
            <person name="Ho P.T."/>
            <person name="Jun S."/>
            <person name="Lee S.J."/>
            <person name="Kim Y."/>
            <person name="Won Y.J."/>
        </authorList>
    </citation>
    <scope>NUCLEOTIDE SEQUENCE [LARGE SCALE GENOMIC DNA]</scope>
    <source>
        <strain evidence="1">Wonlab-2016</strain>
    </source>
</reference>
<keyword evidence="2" id="KW-1185">Reference proteome</keyword>
<evidence type="ECO:0000313" key="1">
    <source>
        <dbReference type="EMBL" id="KAK7475903.1"/>
    </source>
</evidence>
<dbReference type="AlphaFoldDB" id="A0ABD0JMF1"/>
<protein>
    <submittedName>
        <fullName evidence="1">Uncharacterized protein</fullName>
    </submittedName>
</protein>
<accession>A0ABD0JMF1</accession>
<dbReference type="EMBL" id="JACVVK020000391">
    <property type="protein sequence ID" value="KAK7475903.1"/>
    <property type="molecule type" value="Genomic_DNA"/>
</dbReference>
<name>A0ABD0JMF1_9CAEN</name>
<organism evidence="1 2">
    <name type="scientific">Batillaria attramentaria</name>
    <dbReference type="NCBI Taxonomy" id="370345"/>
    <lineage>
        <taxon>Eukaryota</taxon>
        <taxon>Metazoa</taxon>
        <taxon>Spiralia</taxon>
        <taxon>Lophotrochozoa</taxon>
        <taxon>Mollusca</taxon>
        <taxon>Gastropoda</taxon>
        <taxon>Caenogastropoda</taxon>
        <taxon>Sorbeoconcha</taxon>
        <taxon>Cerithioidea</taxon>
        <taxon>Batillariidae</taxon>
        <taxon>Batillaria</taxon>
    </lineage>
</organism>
<gene>
    <name evidence="1" type="ORF">BaRGS_00032871</name>
</gene>
<comment type="caution">
    <text evidence="1">The sequence shown here is derived from an EMBL/GenBank/DDBJ whole genome shotgun (WGS) entry which is preliminary data.</text>
</comment>
<proteinExistence type="predicted"/>
<evidence type="ECO:0000313" key="2">
    <source>
        <dbReference type="Proteomes" id="UP001519460"/>
    </source>
</evidence>